<keyword evidence="2" id="KW-1185">Reference proteome</keyword>
<dbReference type="EMBL" id="VSRR010015393">
    <property type="protein sequence ID" value="MPC58120.1"/>
    <property type="molecule type" value="Genomic_DNA"/>
</dbReference>
<dbReference type="Proteomes" id="UP000324222">
    <property type="component" value="Unassembled WGS sequence"/>
</dbReference>
<name>A0A5B7GCS4_PORTR</name>
<dbReference type="AlphaFoldDB" id="A0A5B7GCS4"/>
<gene>
    <name evidence="1" type="ORF">E2C01_052115</name>
</gene>
<sequence>MKLQSIFAPYPLPHLPLLLILGWHTSQNCIFTLRSHVHHLIHYATACISGMCLVDIGECIEAHVVYPVFALHSLECEFEVNALATCATATLVPVAVVFLVTWELVKVV</sequence>
<comment type="caution">
    <text evidence="1">The sequence shown here is derived from an EMBL/GenBank/DDBJ whole genome shotgun (WGS) entry which is preliminary data.</text>
</comment>
<protein>
    <submittedName>
        <fullName evidence="1">Uncharacterized protein</fullName>
    </submittedName>
</protein>
<evidence type="ECO:0000313" key="1">
    <source>
        <dbReference type="EMBL" id="MPC58120.1"/>
    </source>
</evidence>
<organism evidence="1 2">
    <name type="scientific">Portunus trituberculatus</name>
    <name type="common">Swimming crab</name>
    <name type="synonym">Neptunus trituberculatus</name>
    <dbReference type="NCBI Taxonomy" id="210409"/>
    <lineage>
        <taxon>Eukaryota</taxon>
        <taxon>Metazoa</taxon>
        <taxon>Ecdysozoa</taxon>
        <taxon>Arthropoda</taxon>
        <taxon>Crustacea</taxon>
        <taxon>Multicrustacea</taxon>
        <taxon>Malacostraca</taxon>
        <taxon>Eumalacostraca</taxon>
        <taxon>Eucarida</taxon>
        <taxon>Decapoda</taxon>
        <taxon>Pleocyemata</taxon>
        <taxon>Brachyura</taxon>
        <taxon>Eubrachyura</taxon>
        <taxon>Portunoidea</taxon>
        <taxon>Portunidae</taxon>
        <taxon>Portuninae</taxon>
        <taxon>Portunus</taxon>
    </lineage>
</organism>
<evidence type="ECO:0000313" key="2">
    <source>
        <dbReference type="Proteomes" id="UP000324222"/>
    </source>
</evidence>
<reference evidence="1 2" key="1">
    <citation type="submission" date="2019-05" db="EMBL/GenBank/DDBJ databases">
        <title>Another draft genome of Portunus trituberculatus and its Hox gene families provides insights of decapod evolution.</title>
        <authorList>
            <person name="Jeong J.-H."/>
            <person name="Song I."/>
            <person name="Kim S."/>
            <person name="Choi T."/>
            <person name="Kim D."/>
            <person name="Ryu S."/>
            <person name="Kim W."/>
        </authorList>
    </citation>
    <scope>NUCLEOTIDE SEQUENCE [LARGE SCALE GENOMIC DNA]</scope>
    <source>
        <tissue evidence="1">Muscle</tissue>
    </source>
</reference>
<proteinExistence type="predicted"/>
<accession>A0A5B7GCS4</accession>